<organism evidence="4 5">
    <name type="scientific">Hibiscus syriacus</name>
    <name type="common">Rose of Sharon</name>
    <dbReference type="NCBI Taxonomy" id="106335"/>
    <lineage>
        <taxon>Eukaryota</taxon>
        <taxon>Viridiplantae</taxon>
        <taxon>Streptophyta</taxon>
        <taxon>Embryophyta</taxon>
        <taxon>Tracheophyta</taxon>
        <taxon>Spermatophyta</taxon>
        <taxon>Magnoliopsida</taxon>
        <taxon>eudicotyledons</taxon>
        <taxon>Gunneridae</taxon>
        <taxon>Pentapetalae</taxon>
        <taxon>rosids</taxon>
        <taxon>malvids</taxon>
        <taxon>Malvales</taxon>
        <taxon>Malvaceae</taxon>
        <taxon>Malvoideae</taxon>
        <taxon>Hibiscus</taxon>
    </lineage>
</organism>
<name>A0A6A3B1Z4_HIBSY</name>
<keyword evidence="5" id="KW-1185">Reference proteome</keyword>
<dbReference type="PANTHER" id="PTHR11474:SF76">
    <property type="entry name" value="SHKT DOMAIN-CONTAINING PROTEIN"/>
    <property type="match status" value="1"/>
</dbReference>
<dbReference type="AlphaFoldDB" id="A0A6A3B1Z4"/>
<evidence type="ECO:0000256" key="1">
    <source>
        <dbReference type="ARBA" id="ARBA00009928"/>
    </source>
</evidence>
<dbReference type="InterPro" id="IPR050316">
    <property type="entry name" value="Tyrosinase/Hemocyanin"/>
</dbReference>
<dbReference type="EMBL" id="VEPZ02000937">
    <property type="protein sequence ID" value="KAE8709099.1"/>
    <property type="molecule type" value="Genomic_DNA"/>
</dbReference>
<keyword evidence="2" id="KW-0186">Copper</keyword>
<dbReference type="Gene3D" id="1.10.1280.10">
    <property type="entry name" value="Di-copper center containing domain from catechol oxidase"/>
    <property type="match status" value="2"/>
</dbReference>
<dbReference type="SUPFAM" id="SSF48056">
    <property type="entry name" value="Di-copper centre-containing domain"/>
    <property type="match status" value="2"/>
</dbReference>
<accession>A0A6A3B1Z4</accession>
<comment type="similarity">
    <text evidence="1">Belongs to the tyrosinase family.</text>
</comment>
<reference evidence="4" key="1">
    <citation type="submission" date="2019-09" db="EMBL/GenBank/DDBJ databases">
        <title>Draft genome information of white flower Hibiscus syriacus.</title>
        <authorList>
            <person name="Kim Y.-M."/>
        </authorList>
    </citation>
    <scope>NUCLEOTIDE SEQUENCE [LARGE SCALE GENOMIC DNA]</scope>
    <source>
        <strain evidence="4">YM2019G1</strain>
    </source>
</reference>
<dbReference type="Proteomes" id="UP000436088">
    <property type="component" value="Unassembled WGS sequence"/>
</dbReference>
<dbReference type="InterPro" id="IPR022739">
    <property type="entry name" value="Polyphenol_oxidase_cen"/>
</dbReference>
<dbReference type="GO" id="GO:0004097">
    <property type="term" value="F:catechol oxidase activity"/>
    <property type="evidence" value="ECO:0007669"/>
    <property type="project" value="InterPro"/>
</dbReference>
<evidence type="ECO:0000256" key="2">
    <source>
        <dbReference type="ARBA" id="ARBA00023008"/>
    </source>
</evidence>
<dbReference type="PANTHER" id="PTHR11474">
    <property type="entry name" value="TYROSINASE FAMILY MEMBER"/>
    <property type="match status" value="1"/>
</dbReference>
<comment type="caution">
    <text evidence="4">The sequence shown here is derived from an EMBL/GenBank/DDBJ whole genome shotgun (WGS) entry which is preliminary data.</text>
</comment>
<dbReference type="InterPro" id="IPR008922">
    <property type="entry name" value="Di-copper_centre_dom_sf"/>
</dbReference>
<dbReference type="Pfam" id="PF12142">
    <property type="entry name" value="PPO1_DWL"/>
    <property type="match status" value="1"/>
</dbReference>
<protein>
    <submittedName>
        <fullName evidence="4">Larreatricin hydroxylase</fullName>
    </submittedName>
</protein>
<gene>
    <name evidence="4" type="ORF">F3Y22_tig00110332pilonHSYRG00905</name>
</gene>
<proteinExistence type="inferred from homology"/>
<evidence type="ECO:0000259" key="3">
    <source>
        <dbReference type="Pfam" id="PF12142"/>
    </source>
</evidence>
<evidence type="ECO:0000313" key="5">
    <source>
        <dbReference type="Proteomes" id="UP000436088"/>
    </source>
</evidence>
<sequence>MTSNSPFRVLRAAHLVDDNYVRKYSKAVEFMKALPDDDPRSFTQQANIHCAYCAGAYDVSLYDERRTQGIIHQQWWTLITMAMKKLQQTKHGYRAILESCIYKWFRMPKLQVFSSAARSGPAMSRIQVQARSRTCLMNRFMYGVVILGSRMVKTWEPFTLPGRPYVLRSSLENIDRIWNIWKMIGNGNRKDYDNQDWLNSSFLLYDENANLLRAKVGDCLDTRSLGYVYQDVELPWLKAKPTPARRPPIKGSSGIALAAEINDKKLVSNNDFPFVLDNFVRALFLSSLKGLGSAKLHFAAAYLKNHNSQNECPRNLHSLSLC</sequence>
<evidence type="ECO:0000313" key="4">
    <source>
        <dbReference type="EMBL" id="KAE8709099.1"/>
    </source>
</evidence>
<feature type="domain" description="Polyphenol oxidase central" evidence="3">
    <location>
        <begin position="191"/>
        <end position="242"/>
    </location>
</feature>